<evidence type="ECO:0000259" key="3">
    <source>
        <dbReference type="SMART" id="SM00903"/>
    </source>
</evidence>
<dbReference type="InterPro" id="IPR002563">
    <property type="entry name" value="Flavin_Rdtase-like_dom"/>
</dbReference>
<dbReference type="InterPro" id="IPR050268">
    <property type="entry name" value="NADH-dep_flavin_reductase"/>
</dbReference>
<comment type="caution">
    <text evidence="4">The sequence shown here is derived from an EMBL/GenBank/DDBJ whole genome shotgun (WGS) entry which is preliminary data.</text>
</comment>
<evidence type="ECO:0000256" key="2">
    <source>
        <dbReference type="ARBA" id="ARBA00023002"/>
    </source>
</evidence>
<gene>
    <name evidence="4" type="ORF">ENT66_07585</name>
</gene>
<dbReference type="EMBL" id="DSZN01000110">
    <property type="protein sequence ID" value="HGQ86141.1"/>
    <property type="molecule type" value="Genomic_DNA"/>
</dbReference>
<dbReference type="Gene3D" id="2.30.110.10">
    <property type="entry name" value="Electron Transport, Fmn-binding Protein, Chain A"/>
    <property type="match status" value="1"/>
</dbReference>
<reference evidence="4" key="1">
    <citation type="journal article" date="2020" name="mSystems">
        <title>Genome- and Community-Level Interaction Insights into Carbon Utilization and Element Cycling Functions of Hydrothermarchaeota in Hydrothermal Sediment.</title>
        <authorList>
            <person name="Zhou Z."/>
            <person name="Liu Y."/>
            <person name="Xu W."/>
            <person name="Pan J."/>
            <person name="Luo Z.H."/>
            <person name="Li M."/>
        </authorList>
    </citation>
    <scope>NUCLEOTIDE SEQUENCE [LARGE SCALE GENOMIC DNA]</scope>
    <source>
        <strain evidence="4">SpSt-6</strain>
    </source>
</reference>
<name>A0A7C4NU65_9BACT</name>
<dbReference type="SUPFAM" id="SSF50475">
    <property type="entry name" value="FMN-binding split barrel"/>
    <property type="match status" value="1"/>
</dbReference>
<dbReference type="InterPro" id="IPR012349">
    <property type="entry name" value="Split_barrel_FMN-bd"/>
</dbReference>
<accession>A0A7C4NU65</accession>
<evidence type="ECO:0000256" key="1">
    <source>
        <dbReference type="ARBA" id="ARBA00008898"/>
    </source>
</evidence>
<feature type="domain" description="Flavin reductase like" evidence="3">
    <location>
        <begin position="11"/>
        <end position="155"/>
    </location>
</feature>
<protein>
    <submittedName>
        <fullName evidence="4">Flavin reductase</fullName>
    </submittedName>
</protein>
<dbReference type="Pfam" id="PF01613">
    <property type="entry name" value="Flavin_Reduct"/>
    <property type="match status" value="1"/>
</dbReference>
<dbReference type="SMART" id="SM00903">
    <property type="entry name" value="Flavin_Reduct"/>
    <property type="match status" value="1"/>
</dbReference>
<evidence type="ECO:0000313" key="4">
    <source>
        <dbReference type="EMBL" id="HGQ86141.1"/>
    </source>
</evidence>
<dbReference type="PANTHER" id="PTHR30466:SF11">
    <property type="entry name" value="FLAVIN-DEPENDENT MONOOXYGENASE, REDUCTASE SUBUNIT HSAB"/>
    <property type="match status" value="1"/>
</dbReference>
<dbReference type="GO" id="GO:0010181">
    <property type="term" value="F:FMN binding"/>
    <property type="evidence" value="ECO:0007669"/>
    <property type="project" value="InterPro"/>
</dbReference>
<sequence>MGLQKIITTYIPQGVFIVTSKMDNKINGMTAAWVSQVSFRPRLLAVAIAPQRYTYEFIKSSGLFCINTLSKDQIDLAKHFGFKSGRSVNKFENIPYTYSLNGCPVLKDAIAYFECHVVGECQAGDHMIVIGEVTDHQVLKEGVEPLIFKWDDFFGGVEG</sequence>
<comment type="similarity">
    <text evidence="1">Belongs to the non-flavoprotein flavin reductase family.</text>
</comment>
<dbReference type="GO" id="GO:0042602">
    <property type="term" value="F:riboflavin reductase (NADPH) activity"/>
    <property type="evidence" value="ECO:0007669"/>
    <property type="project" value="TreeGrafter"/>
</dbReference>
<proteinExistence type="inferred from homology"/>
<organism evidence="4">
    <name type="scientific">Thermodesulfobacterium geofontis</name>
    <dbReference type="NCBI Taxonomy" id="1295609"/>
    <lineage>
        <taxon>Bacteria</taxon>
        <taxon>Pseudomonadati</taxon>
        <taxon>Thermodesulfobacteriota</taxon>
        <taxon>Thermodesulfobacteria</taxon>
        <taxon>Thermodesulfobacteriales</taxon>
        <taxon>Thermodesulfobacteriaceae</taxon>
        <taxon>Thermodesulfobacterium</taxon>
    </lineage>
</organism>
<dbReference type="AlphaFoldDB" id="A0A7C4NU65"/>
<dbReference type="PANTHER" id="PTHR30466">
    <property type="entry name" value="FLAVIN REDUCTASE"/>
    <property type="match status" value="1"/>
</dbReference>
<keyword evidence="2" id="KW-0560">Oxidoreductase</keyword>